<gene>
    <name evidence="2" type="ORF">TRAPUB_476</name>
</gene>
<evidence type="ECO:0000313" key="3">
    <source>
        <dbReference type="Proteomes" id="UP000184267"/>
    </source>
</evidence>
<evidence type="ECO:0000313" key="2">
    <source>
        <dbReference type="EMBL" id="OJT08627.1"/>
    </source>
</evidence>
<dbReference type="EMBL" id="MNAD01001025">
    <property type="protein sequence ID" value="OJT08627.1"/>
    <property type="molecule type" value="Genomic_DNA"/>
</dbReference>
<accession>A0A1M2VM17</accession>
<protein>
    <submittedName>
        <fullName evidence="2">Uncharacterized protein</fullName>
    </submittedName>
</protein>
<keyword evidence="3" id="KW-1185">Reference proteome</keyword>
<name>A0A1M2VM17_TRAPU</name>
<feature type="region of interest" description="Disordered" evidence="1">
    <location>
        <begin position="1"/>
        <end position="42"/>
    </location>
</feature>
<evidence type="ECO:0000256" key="1">
    <source>
        <dbReference type="SAM" id="MobiDB-lite"/>
    </source>
</evidence>
<sequence length="204" mass="22942">MPTSPNARARESNSRPYPASPSSAATRRSTRPRQAPSLPSTPVVLDERVYKVPLPRDTDLGWKLQALVDDKSGLSLVPGGPLQDVVDQRVHLASYGLEHYFPEGFIYMQRAYFAAEIQPPPFPSRPFRRKEGGITLGYVLENLVNQQLKAWRSSVQLDLRRIVGDHAPPGVLVRASSVYIVRIRRRRSANGGPWCFFPELEVRL</sequence>
<dbReference type="OMA" id="SACTERP"/>
<dbReference type="OrthoDB" id="2756040at2759"/>
<comment type="caution">
    <text evidence="2">The sequence shown here is derived from an EMBL/GenBank/DDBJ whole genome shotgun (WGS) entry which is preliminary data.</text>
</comment>
<reference evidence="2 3" key="1">
    <citation type="submission" date="2016-10" db="EMBL/GenBank/DDBJ databases">
        <title>Genome sequence of the basidiomycete white-rot fungus Trametes pubescens.</title>
        <authorList>
            <person name="Makela M.R."/>
            <person name="Granchi Z."/>
            <person name="Peng M."/>
            <person name="De Vries R.P."/>
            <person name="Grigoriev I."/>
            <person name="Riley R."/>
            <person name="Hilden K."/>
        </authorList>
    </citation>
    <scope>NUCLEOTIDE SEQUENCE [LARGE SCALE GENOMIC DNA]</scope>
    <source>
        <strain evidence="2 3">FBCC735</strain>
    </source>
</reference>
<feature type="compositionally biased region" description="Low complexity" evidence="1">
    <location>
        <begin position="14"/>
        <end position="37"/>
    </location>
</feature>
<dbReference type="AlphaFoldDB" id="A0A1M2VM17"/>
<dbReference type="Proteomes" id="UP000184267">
    <property type="component" value="Unassembled WGS sequence"/>
</dbReference>
<organism evidence="2 3">
    <name type="scientific">Trametes pubescens</name>
    <name type="common">White-rot fungus</name>
    <dbReference type="NCBI Taxonomy" id="154538"/>
    <lineage>
        <taxon>Eukaryota</taxon>
        <taxon>Fungi</taxon>
        <taxon>Dikarya</taxon>
        <taxon>Basidiomycota</taxon>
        <taxon>Agaricomycotina</taxon>
        <taxon>Agaricomycetes</taxon>
        <taxon>Polyporales</taxon>
        <taxon>Polyporaceae</taxon>
        <taxon>Trametes</taxon>
    </lineage>
</organism>
<proteinExistence type="predicted"/>